<dbReference type="InterPro" id="IPR032801">
    <property type="entry name" value="PXL2A/B/C"/>
</dbReference>
<evidence type="ECO:0000313" key="1">
    <source>
        <dbReference type="EMBL" id="KIZ06752.1"/>
    </source>
</evidence>
<dbReference type="GeneID" id="25729285"/>
<gene>
    <name evidence="1" type="ORF">MNEG_1197</name>
</gene>
<protein>
    <recommendedName>
        <fullName evidence="3">Thioredoxin domain-containing protein</fullName>
    </recommendedName>
</protein>
<proteinExistence type="predicted"/>
<dbReference type="RefSeq" id="XP_013905771.1">
    <property type="nucleotide sequence ID" value="XM_014050317.1"/>
</dbReference>
<dbReference type="OrthoDB" id="40334at2759"/>
<name>A0A0D2N2Z4_9CHLO</name>
<sequence>MSWLGKIRILVIRCSDGARLDIPSLWAPSERAVVVWARTFGCPFCWELATQLRRDIKPVLDKQGTKLYLVASFPSDCLLADPDGATYAALGLVKGVRQTFFSEKTPMALLKRAQKQGGMADLRELLPRWKPWQPPKLDQALQQGGIFVFDGDRVAYSHYDQATGAHADMGGVLDLLAGLVATSEASAEQCAAAGGS</sequence>
<evidence type="ECO:0000313" key="2">
    <source>
        <dbReference type="Proteomes" id="UP000054498"/>
    </source>
</evidence>
<dbReference type="STRING" id="145388.A0A0D2N2Z4"/>
<organism evidence="1 2">
    <name type="scientific">Monoraphidium neglectum</name>
    <dbReference type="NCBI Taxonomy" id="145388"/>
    <lineage>
        <taxon>Eukaryota</taxon>
        <taxon>Viridiplantae</taxon>
        <taxon>Chlorophyta</taxon>
        <taxon>core chlorophytes</taxon>
        <taxon>Chlorophyceae</taxon>
        <taxon>CS clade</taxon>
        <taxon>Sphaeropleales</taxon>
        <taxon>Selenastraceae</taxon>
        <taxon>Monoraphidium</taxon>
    </lineage>
</organism>
<dbReference type="Proteomes" id="UP000054498">
    <property type="component" value="Unassembled WGS sequence"/>
</dbReference>
<evidence type="ECO:0008006" key="3">
    <source>
        <dbReference type="Google" id="ProtNLM"/>
    </source>
</evidence>
<dbReference type="Pfam" id="PF13911">
    <property type="entry name" value="AhpC-TSA_2"/>
    <property type="match status" value="1"/>
</dbReference>
<dbReference type="KEGG" id="mng:MNEG_1197"/>
<dbReference type="EMBL" id="KK100334">
    <property type="protein sequence ID" value="KIZ06752.1"/>
    <property type="molecule type" value="Genomic_DNA"/>
</dbReference>
<dbReference type="PANTHER" id="PTHR28630:SF23">
    <property type="entry name" value="THIOREDOXIN SUPERFAMILY PROTEIN"/>
    <property type="match status" value="1"/>
</dbReference>
<keyword evidence="2" id="KW-1185">Reference proteome</keyword>
<dbReference type="PANTHER" id="PTHR28630">
    <property type="match status" value="1"/>
</dbReference>
<accession>A0A0D2N2Z4</accession>
<dbReference type="AlphaFoldDB" id="A0A0D2N2Z4"/>
<dbReference type="GO" id="GO:0009507">
    <property type="term" value="C:chloroplast"/>
    <property type="evidence" value="ECO:0007669"/>
    <property type="project" value="TreeGrafter"/>
</dbReference>
<reference evidence="1 2" key="1">
    <citation type="journal article" date="2013" name="BMC Genomics">
        <title>Reconstruction of the lipid metabolism for the microalga Monoraphidium neglectum from its genome sequence reveals characteristics suitable for biofuel production.</title>
        <authorList>
            <person name="Bogen C."/>
            <person name="Al-Dilaimi A."/>
            <person name="Albersmeier A."/>
            <person name="Wichmann J."/>
            <person name="Grundmann M."/>
            <person name="Rupp O."/>
            <person name="Lauersen K.J."/>
            <person name="Blifernez-Klassen O."/>
            <person name="Kalinowski J."/>
            <person name="Goesmann A."/>
            <person name="Mussgnug J.H."/>
            <person name="Kruse O."/>
        </authorList>
    </citation>
    <scope>NUCLEOTIDE SEQUENCE [LARGE SCALE GENOMIC DNA]</scope>
    <source>
        <strain evidence="1 2">SAG 48.87</strain>
    </source>
</reference>